<feature type="compositionally biased region" description="Acidic residues" evidence="2">
    <location>
        <begin position="747"/>
        <end position="758"/>
    </location>
</feature>
<feature type="compositionally biased region" description="Basic and acidic residues" evidence="2">
    <location>
        <begin position="316"/>
        <end position="329"/>
    </location>
</feature>
<organism evidence="4 5">
    <name type="scientific">Yarrowia lipolytica</name>
    <name type="common">Candida lipolytica</name>
    <dbReference type="NCBI Taxonomy" id="4952"/>
    <lineage>
        <taxon>Eukaryota</taxon>
        <taxon>Fungi</taxon>
        <taxon>Dikarya</taxon>
        <taxon>Ascomycota</taxon>
        <taxon>Saccharomycotina</taxon>
        <taxon>Dipodascomycetes</taxon>
        <taxon>Dipodascales</taxon>
        <taxon>Dipodascales incertae sedis</taxon>
        <taxon>Yarrowia</taxon>
    </lineage>
</organism>
<dbReference type="EMBL" id="CP017556">
    <property type="protein sequence ID" value="AOW04421.1"/>
    <property type="molecule type" value="Genomic_DNA"/>
</dbReference>
<dbReference type="GO" id="GO:0000776">
    <property type="term" value="C:kinetochore"/>
    <property type="evidence" value="ECO:0007669"/>
    <property type="project" value="TreeGrafter"/>
</dbReference>
<dbReference type="Pfam" id="PF15402">
    <property type="entry name" value="MELT_2"/>
    <property type="match status" value="5"/>
</dbReference>
<accession>A0A1D8NFK7</accession>
<protein>
    <recommendedName>
        <fullName evidence="3">Spc7 kinetochore protein domain-containing protein</fullName>
    </recommendedName>
</protein>
<dbReference type="GO" id="GO:0007094">
    <property type="term" value="P:mitotic spindle assembly checkpoint signaling"/>
    <property type="evidence" value="ECO:0007669"/>
    <property type="project" value="TreeGrafter"/>
</dbReference>
<evidence type="ECO:0000256" key="2">
    <source>
        <dbReference type="SAM" id="MobiDB-lite"/>
    </source>
</evidence>
<dbReference type="InterPro" id="IPR013253">
    <property type="entry name" value="Spc7_domain"/>
</dbReference>
<dbReference type="PANTHER" id="PTHR28260">
    <property type="entry name" value="SPINDLE POLE BODY COMPONENT SPC105"/>
    <property type="match status" value="1"/>
</dbReference>
<dbReference type="Pfam" id="PF08317">
    <property type="entry name" value="Spc7"/>
    <property type="match status" value="1"/>
</dbReference>
<dbReference type="SMART" id="SM00787">
    <property type="entry name" value="Spc7"/>
    <property type="match status" value="1"/>
</dbReference>
<dbReference type="KEGG" id="yli:2910163"/>
<dbReference type="GeneID" id="2910163"/>
<reference evidence="4 5" key="1">
    <citation type="journal article" date="2016" name="PLoS ONE">
        <title>Sequence Assembly of Yarrowia lipolytica Strain W29/CLIB89 Shows Transposable Element Diversity.</title>
        <authorList>
            <person name="Magnan C."/>
            <person name="Yu J."/>
            <person name="Chang I."/>
            <person name="Jahn E."/>
            <person name="Kanomata Y."/>
            <person name="Wu J."/>
            <person name="Zeller M."/>
            <person name="Oakes M."/>
            <person name="Baldi P."/>
            <person name="Sandmeyer S."/>
        </authorList>
    </citation>
    <scope>NUCLEOTIDE SEQUENCE [LARGE SCALE GENOMIC DNA]</scope>
    <source>
        <strain evidence="5">CLIB89(W29)</strain>
    </source>
</reference>
<gene>
    <name evidence="4" type="ORF">YALI1_D27181g</name>
</gene>
<dbReference type="RefSeq" id="XP_503117.3">
    <property type="nucleotide sequence ID" value="XM_503117.3"/>
</dbReference>
<feature type="compositionally biased region" description="Polar residues" evidence="2">
    <location>
        <begin position="117"/>
        <end position="136"/>
    </location>
</feature>
<feature type="compositionally biased region" description="Polar residues" evidence="2">
    <location>
        <begin position="892"/>
        <end position="907"/>
    </location>
</feature>
<evidence type="ECO:0000259" key="3">
    <source>
        <dbReference type="SMART" id="SM00787"/>
    </source>
</evidence>
<feature type="region of interest" description="Disordered" evidence="2">
    <location>
        <begin position="435"/>
        <end position="456"/>
    </location>
</feature>
<evidence type="ECO:0000313" key="4">
    <source>
        <dbReference type="EMBL" id="AOW04421.1"/>
    </source>
</evidence>
<feature type="region of interest" description="Disordered" evidence="2">
    <location>
        <begin position="108"/>
        <end position="136"/>
    </location>
</feature>
<feature type="compositionally biased region" description="Basic and acidic residues" evidence="2">
    <location>
        <begin position="913"/>
        <end position="928"/>
    </location>
</feature>
<feature type="coiled-coil region" evidence="1">
    <location>
        <begin position="1201"/>
        <end position="1267"/>
    </location>
</feature>
<feature type="compositionally biased region" description="Basic and acidic residues" evidence="2">
    <location>
        <begin position="768"/>
        <end position="781"/>
    </location>
</feature>
<keyword evidence="1" id="KW-0175">Coiled coil</keyword>
<feature type="region of interest" description="Disordered" evidence="2">
    <location>
        <begin position="892"/>
        <end position="935"/>
    </location>
</feature>
<feature type="region of interest" description="Disordered" evidence="2">
    <location>
        <begin position="275"/>
        <end position="342"/>
    </location>
</feature>
<proteinExistence type="predicted"/>
<dbReference type="VEuPathDB" id="FungiDB:YALI1_D27181g"/>
<dbReference type="Proteomes" id="UP000182444">
    <property type="component" value="Chromosome 1D"/>
</dbReference>
<dbReference type="PANTHER" id="PTHR28260:SF1">
    <property type="entry name" value="SPINDLE POLE BODY COMPONENT SPC105"/>
    <property type="match status" value="1"/>
</dbReference>
<feature type="compositionally biased region" description="Low complexity" evidence="2">
    <location>
        <begin position="714"/>
        <end position="725"/>
    </location>
</feature>
<dbReference type="GO" id="GO:0034501">
    <property type="term" value="P:protein localization to kinetochore"/>
    <property type="evidence" value="ECO:0007669"/>
    <property type="project" value="TreeGrafter"/>
</dbReference>
<dbReference type="GO" id="GO:1990758">
    <property type="term" value="P:mitotic sister chromatid biorientation"/>
    <property type="evidence" value="ECO:0007669"/>
    <property type="project" value="TreeGrafter"/>
</dbReference>
<feature type="region of interest" description="Disordered" evidence="2">
    <location>
        <begin position="704"/>
        <end position="781"/>
    </location>
</feature>
<dbReference type="InterPro" id="IPR033338">
    <property type="entry name" value="Spc105/Spc7"/>
</dbReference>
<feature type="region of interest" description="Disordered" evidence="2">
    <location>
        <begin position="804"/>
        <end position="826"/>
    </location>
</feature>
<name>A0A1D8NFK7_YARLL</name>
<evidence type="ECO:0000256" key="1">
    <source>
        <dbReference type="SAM" id="Coils"/>
    </source>
</evidence>
<evidence type="ECO:0000313" key="5">
    <source>
        <dbReference type="Proteomes" id="UP000182444"/>
    </source>
</evidence>
<sequence length="1420" mass="157227">MSDFTLPLPRRKRGGILKKDDNNTVIGVPFETSTAPSASRASLNRSKRRVSFAPEATMTTFENLTPLRNFASNQERVHVTQSSFGGFSKPGFGAVVDWKDERERVREEKEDKAKALRQTTSTTTPALLRDSTTSRDQPVVAAATARDANHRQSLSTIFGNFRPSRDSFTASESFSESREYDASVNLSRDLSNPAHKGGNVVKTSFKELFQRAMSKSRESGARDSLLLGIARDRNSILGHVATNTLVEEDESGEVEMELTEVALRDKSGLREISGLRENSGSRDSPPVNVVASHDTSLASPVKAEEDDGMDFTNVPRGERTTSEENRDSFGSRGSNSRDSGEMDFTNLTLARDIAEARAADQSGMNFTNVRRLDDSVMRTRALSRISEHDSDGMEYASASIPSVARIVSEEVLVRSGLSPGGSPRVREIGNESMDFTNVPRSSMARESPGMDFTNGPRTSQVADNFDMDFTNVPGGGRTHDSAQFAIPATPAPVRVRADIPDDNGDMSFTNVPRRGSIYTADTPRGIKRRRVDDGADMEFTEVAGITADSSAMDFTVPVTRPDDTSAMDFTVPAMPVSAEAAAPTTNADTSVMDFTGPVDMPVPATNTEDASMEFTKPVKPVSGPVVETSAMEFTVPDTPTIPDTSAMDFTRPVDILDDGQVEMSFTRPVEVPNEQDDGEMSFTHPVDAPQEEEVDMSFTRPVEVPAQDDNMSFTNTNITNVTNMTRSTATGTGLDVTRPVPGGIEVGDIEVGETEPSDEGQKSPKSKLTRDRRVSRDDHTDYEFTTFGQQLDSSTRLLSQMRNDDMEKSLEEPLEEPPRDDHVPDHHGRVAHVIIPLADDVSTPEYRNRPLSAIAETTEREDSAGGGDHEGMFHHPVKQGVTVATNSGTFGTQFSTPFSTPATTKLSTPGKRPFSELSRDETPERSLEDGDDGGMDLTAPMSLRHRFELLSTPRKVKVKRGGAEFGSRIGNSVSRDHKSVLSRVGDLGSPAVPSDSLTMTRFLQMIDMQFMDDFLLPGKRQPNPDVSKCSLAQYLVNSYLHPHVQLYSWAVEHLRKDIEVRSANFAQLDQETLNDVPPIFVDYTSADSGVKLLLNKQFALDKQYYRVEARKSWYEWRKSISIDLYKRLATNRDLLRSDLKVIDQESETVSTEVADLKQSLDVSNSQLTQLKNLSTDVELKRQVCSELQLVQQQLMPLVDKLEQVNLTVVELESEVAKEVQKQDEIKTQLMEQQKRLLDNRHIDFREIEQLQEQLKKTEQKKGLKLARFEPNGDAVFESRDLCMTVSRNSNLVVAISAKSSLSDDKRDAVKLLPLGQETIAGITKTWSHVTQFFDALSEIKLAFNSRYHVTSDGHFELFIKLLTHKGQSRTDVNVRFPFSEIRSYPNMPGCHVTSKCVYGVNSGVSFTTFDACLEVLLSVR</sequence>
<dbReference type="VEuPathDB" id="FungiDB:YALI0_D21560g"/>
<feature type="domain" description="Spc7 kinetochore protein" evidence="3">
    <location>
        <begin position="984"/>
        <end position="1294"/>
    </location>
</feature>